<evidence type="ECO:0000313" key="1">
    <source>
        <dbReference type="EMBL" id="TGO33826.1"/>
    </source>
</evidence>
<gene>
    <name evidence="1" type="ORF">BHYA_0225g00090</name>
</gene>
<protein>
    <submittedName>
        <fullName evidence="1">Uncharacterized protein</fullName>
    </submittedName>
</protein>
<name>A0A4Z1GA55_9HELO</name>
<comment type="caution">
    <text evidence="1">The sequence shown here is derived from an EMBL/GenBank/DDBJ whole genome shotgun (WGS) entry which is preliminary data.</text>
</comment>
<dbReference type="AlphaFoldDB" id="A0A4Z1GA55"/>
<evidence type="ECO:0000313" key="2">
    <source>
        <dbReference type="Proteomes" id="UP000297814"/>
    </source>
</evidence>
<accession>A0A4Z1GA55</accession>
<reference evidence="1 2" key="1">
    <citation type="submission" date="2017-12" db="EMBL/GenBank/DDBJ databases">
        <title>Comparative genomics of Botrytis spp.</title>
        <authorList>
            <person name="Valero-Jimenez C.A."/>
            <person name="Tapia P."/>
            <person name="Veloso J."/>
            <person name="Silva-Moreno E."/>
            <person name="Staats M."/>
            <person name="Valdes J.H."/>
            <person name="Van Kan J.A.L."/>
        </authorList>
    </citation>
    <scope>NUCLEOTIDE SEQUENCE [LARGE SCALE GENOMIC DNA]</scope>
    <source>
        <strain evidence="1 2">Bh0001</strain>
    </source>
</reference>
<keyword evidence="2" id="KW-1185">Reference proteome</keyword>
<dbReference type="Proteomes" id="UP000297814">
    <property type="component" value="Unassembled WGS sequence"/>
</dbReference>
<sequence>MAPSKSSEASAISSIGKLTLDEVLEFLPVAKRKTQEYIDILAKSTASALREEEYARSTIASYEFFSAERQRQHKHLLDYLVRLLDKMIAFRVKAERDMHGLIEESISMEKAYLHQDLGICKPLEFSTQNPIFELHLANMEGITSANLVAELSTLDLAQTFHVILMLQAQIATVALDLVDVRKITCDHEEQGQLCVEYYQRASHKKRQILEQGLRKWLANNERVLVEFKQRQKVLETEFMSSPAILEMVIKHLKGLLDKEVTEQDE</sequence>
<organism evidence="1 2">
    <name type="scientific">Botrytis hyacinthi</name>
    <dbReference type="NCBI Taxonomy" id="278943"/>
    <lineage>
        <taxon>Eukaryota</taxon>
        <taxon>Fungi</taxon>
        <taxon>Dikarya</taxon>
        <taxon>Ascomycota</taxon>
        <taxon>Pezizomycotina</taxon>
        <taxon>Leotiomycetes</taxon>
        <taxon>Helotiales</taxon>
        <taxon>Sclerotiniaceae</taxon>
        <taxon>Botrytis</taxon>
    </lineage>
</organism>
<proteinExistence type="predicted"/>
<dbReference type="EMBL" id="PQXK01000225">
    <property type="protein sequence ID" value="TGO33826.1"/>
    <property type="molecule type" value="Genomic_DNA"/>
</dbReference>